<protein>
    <submittedName>
        <fullName evidence="1">Uncharacterized protein</fullName>
    </submittedName>
</protein>
<gene>
    <name evidence="1" type="ORF">XAT740_LOCUS50180</name>
</gene>
<comment type="caution">
    <text evidence="1">The sequence shown here is derived from an EMBL/GenBank/DDBJ whole genome shotgun (WGS) entry which is preliminary data.</text>
</comment>
<evidence type="ECO:0000313" key="1">
    <source>
        <dbReference type="EMBL" id="CAF1620540.1"/>
    </source>
</evidence>
<proteinExistence type="predicted"/>
<dbReference type="Proteomes" id="UP000663828">
    <property type="component" value="Unassembled WGS sequence"/>
</dbReference>
<evidence type="ECO:0000313" key="2">
    <source>
        <dbReference type="Proteomes" id="UP000663828"/>
    </source>
</evidence>
<organism evidence="1 2">
    <name type="scientific">Adineta ricciae</name>
    <name type="common">Rotifer</name>
    <dbReference type="NCBI Taxonomy" id="249248"/>
    <lineage>
        <taxon>Eukaryota</taxon>
        <taxon>Metazoa</taxon>
        <taxon>Spiralia</taxon>
        <taxon>Gnathifera</taxon>
        <taxon>Rotifera</taxon>
        <taxon>Eurotatoria</taxon>
        <taxon>Bdelloidea</taxon>
        <taxon>Adinetida</taxon>
        <taxon>Adinetidae</taxon>
        <taxon>Adineta</taxon>
    </lineage>
</organism>
<feature type="non-terminal residue" evidence="1">
    <location>
        <position position="1"/>
    </location>
</feature>
<dbReference type="AlphaFoldDB" id="A0A816CF31"/>
<name>A0A816CF31_ADIRI</name>
<sequence>MDPILQNDTNRVESMTSPVELPTQRLMDLQSTPFNRHDVCVLWLDPKIDSTNERTQKFLNQLCDRVEIHNDIGRFLEIIRYRRETSLLIISGKFAAQYLDLIHSFSAIDAVIIFCASPEKYQDLTQGA</sequence>
<keyword evidence="2" id="KW-1185">Reference proteome</keyword>
<dbReference type="EMBL" id="CAJNOR010007623">
    <property type="protein sequence ID" value="CAF1620540.1"/>
    <property type="molecule type" value="Genomic_DNA"/>
</dbReference>
<accession>A0A816CF31</accession>
<reference evidence="1" key="1">
    <citation type="submission" date="2021-02" db="EMBL/GenBank/DDBJ databases">
        <authorList>
            <person name="Nowell W R."/>
        </authorList>
    </citation>
    <scope>NUCLEOTIDE SEQUENCE</scope>
</reference>